<keyword evidence="2" id="KW-1185">Reference proteome</keyword>
<evidence type="ECO:0000313" key="2">
    <source>
        <dbReference type="Proteomes" id="UP001177003"/>
    </source>
</evidence>
<dbReference type="AlphaFoldDB" id="A0AA35ZVU8"/>
<reference evidence="1" key="1">
    <citation type="submission" date="2023-04" db="EMBL/GenBank/DDBJ databases">
        <authorList>
            <person name="Vijverberg K."/>
            <person name="Xiong W."/>
            <person name="Schranz E."/>
        </authorList>
    </citation>
    <scope>NUCLEOTIDE SEQUENCE</scope>
</reference>
<dbReference type="InterPro" id="IPR004158">
    <property type="entry name" value="DUF247_pln"/>
</dbReference>
<proteinExistence type="predicted"/>
<evidence type="ECO:0000313" key="1">
    <source>
        <dbReference type="EMBL" id="CAI9298627.1"/>
    </source>
</evidence>
<dbReference type="Proteomes" id="UP001177003">
    <property type="component" value="Chromosome 8"/>
</dbReference>
<sequence length="156" mass="18299">MEEHKVTYMFRLFSRTKESTEEDIEKITYDCVQELLGNLTHARACYAPSLTNYEDFKLSKMMVIDGFFILELIYRFKYGIGEGDLVFDNNLGADFVKSTPSFLRNLIAYEQCYALSRHYVTSFAFLMDKLIDTKDDVSLLVNVEIIQSWGYFLHKF</sequence>
<dbReference type="PANTHER" id="PTHR31170">
    <property type="entry name" value="BNAC04G53230D PROTEIN"/>
    <property type="match status" value="1"/>
</dbReference>
<name>A0AA35ZVU8_LACSI</name>
<gene>
    <name evidence="1" type="ORF">LSALG_LOCUS37379</name>
</gene>
<protein>
    <submittedName>
        <fullName evidence="1">Uncharacterized protein</fullName>
    </submittedName>
</protein>
<accession>A0AA35ZVU8</accession>
<dbReference type="EMBL" id="OX465084">
    <property type="protein sequence ID" value="CAI9298627.1"/>
    <property type="molecule type" value="Genomic_DNA"/>
</dbReference>
<dbReference type="PANTHER" id="PTHR31170:SF25">
    <property type="entry name" value="BNAA09G04570D PROTEIN"/>
    <property type="match status" value="1"/>
</dbReference>
<dbReference type="Pfam" id="PF03140">
    <property type="entry name" value="DUF247"/>
    <property type="match status" value="2"/>
</dbReference>
<organism evidence="1 2">
    <name type="scientific">Lactuca saligna</name>
    <name type="common">Willowleaf lettuce</name>
    <dbReference type="NCBI Taxonomy" id="75948"/>
    <lineage>
        <taxon>Eukaryota</taxon>
        <taxon>Viridiplantae</taxon>
        <taxon>Streptophyta</taxon>
        <taxon>Embryophyta</taxon>
        <taxon>Tracheophyta</taxon>
        <taxon>Spermatophyta</taxon>
        <taxon>Magnoliopsida</taxon>
        <taxon>eudicotyledons</taxon>
        <taxon>Gunneridae</taxon>
        <taxon>Pentapetalae</taxon>
        <taxon>asterids</taxon>
        <taxon>campanulids</taxon>
        <taxon>Asterales</taxon>
        <taxon>Asteraceae</taxon>
        <taxon>Cichorioideae</taxon>
        <taxon>Cichorieae</taxon>
        <taxon>Lactucinae</taxon>
        <taxon>Lactuca</taxon>
    </lineage>
</organism>